<dbReference type="EMBL" id="CP046276">
    <property type="protein sequence ID" value="QGS51457.1"/>
    <property type="molecule type" value="Genomic_DNA"/>
</dbReference>
<evidence type="ECO:0000313" key="3">
    <source>
        <dbReference type="Proteomes" id="UP000424468"/>
    </source>
</evidence>
<dbReference type="AlphaFoldDB" id="A0A6I6C3S6"/>
<protein>
    <recommendedName>
        <fullName evidence="4">Lipoprotein</fullName>
    </recommendedName>
</protein>
<dbReference type="KEGG" id="stab:STABA_v1c00900"/>
<name>A0A6I6C3S6_9MOLU</name>
<dbReference type="NCBIfam" id="NF038029">
    <property type="entry name" value="LP_plasma"/>
    <property type="match status" value="1"/>
</dbReference>
<evidence type="ECO:0000313" key="2">
    <source>
        <dbReference type="EMBL" id="QGS51457.1"/>
    </source>
</evidence>
<feature type="signal peptide" evidence="1">
    <location>
        <begin position="1"/>
        <end position="22"/>
    </location>
</feature>
<dbReference type="OrthoDB" id="391057at2"/>
<gene>
    <name evidence="2" type="ORF">STABA_v1c00900</name>
</gene>
<feature type="chain" id="PRO_5026287107" description="Lipoprotein" evidence="1">
    <location>
        <begin position="23"/>
        <end position="215"/>
    </location>
</feature>
<dbReference type="PROSITE" id="PS51257">
    <property type="entry name" value="PROKAR_LIPOPROTEIN"/>
    <property type="match status" value="1"/>
</dbReference>
<keyword evidence="3" id="KW-1185">Reference proteome</keyword>
<dbReference type="Pfam" id="PF05215">
    <property type="entry name" value="Spiralin"/>
    <property type="match status" value="1"/>
</dbReference>
<dbReference type="NCBIfam" id="NF045726">
    <property type="entry name" value="XXplasma_LP"/>
    <property type="match status" value="1"/>
</dbReference>
<dbReference type="RefSeq" id="WP_156005435.1">
    <property type="nucleotide sequence ID" value="NZ_CP046276.1"/>
</dbReference>
<dbReference type="GO" id="GO:0016020">
    <property type="term" value="C:membrane"/>
    <property type="evidence" value="ECO:0007669"/>
    <property type="project" value="InterPro"/>
</dbReference>
<reference evidence="2 3" key="1">
    <citation type="submission" date="2019-11" db="EMBL/GenBank/DDBJ databases">
        <title>Complete genome sequence of Spiroplasma tabanidicola TAUS-1 (DSM 22603).</title>
        <authorList>
            <person name="Huang C.-T."/>
            <person name="Lin Y.-C."/>
            <person name="Kuo C.-H."/>
        </authorList>
    </citation>
    <scope>NUCLEOTIDE SEQUENCE [LARGE SCALE GENOMIC DNA]</scope>
    <source>
        <strain evidence="2 3">TAUS-1</strain>
    </source>
</reference>
<dbReference type="Proteomes" id="UP000424468">
    <property type="component" value="Chromosome"/>
</dbReference>
<dbReference type="InterPro" id="IPR054816">
    <property type="entry name" value="Lipoprotein_mollicutes-type_CS"/>
</dbReference>
<evidence type="ECO:0000256" key="1">
    <source>
        <dbReference type="SAM" id="SignalP"/>
    </source>
</evidence>
<accession>A0A6I6C3S6</accession>
<keyword evidence="1" id="KW-0732">Signal</keyword>
<dbReference type="InterPro" id="IPR007880">
    <property type="entry name" value="Spiralin"/>
</dbReference>
<evidence type="ECO:0008006" key="4">
    <source>
        <dbReference type="Google" id="ProtNLM"/>
    </source>
</evidence>
<proteinExistence type="predicted"/>
<sequence>MKKLLSLLGAMGLVATSGSVAVACNKGEKDAKTPAFADTLKASEAMVGVKTSIEVSITNGDSKTVLTAVGDDVKINKDVTVVVDSNDKNKFTVTYTGKAEGVDGKLSLAYGELKKDLTVTVVADARKDLTELLSGALDLKSDAGAYDEAGAKTAALAKIKEKLAESGDPKETTDVVFSEFQASTSTSVDGKLVATASESSRLVKGTATFVLKQTS</sequence>
<organism evidence="2 3">
    <name type="scientific">Spiroplasma tabanidicola</name>
    <dbReference type="NCBI Taxonomy" id="324079"/>
    <lineage>
        <taxon>Bacteria</taxon>
        <taxon>Bacillati</taxon>
        <taxon>Mycoplasmatota</taxon>
        <taxon>Mollicutes</taxon>
        <taxon>Entomoplasmatales</taxon>
        <taxon>Spiroplasmataceae</taxon>
        <taxon>Spiroplasma</taxon>
    </lineage>
</organism>